<accession>A0AA36A0S5</accession>
<gene>
    <name evidence="1" type="ORF">LSALG_LOCUS40842</name>
</gene>
<evidence type="ECO:0000313" key="2">
    <source>
        <dbReference type="Proteomes" id="UP001177003"/>
    </source>
</evidence>
<name>A0AA36A0S5_LACSI</name>
<dbReference type="AlphaFoldDB" id="A0AA36A0S5"/>
<evidence type="ECO:0000313" key="1">
    <source>
        <dbReference type="EMBL" id="CAI9302348.1"/>
    </source>
</evidence>
<proteinExistence type="predicted"/>
<sequence>MWQSVHKKKLWNDKIVPYNVENMVSDNVEECPQEETVAVNMVEETVAVNTVEEEFYMSLEDYVTKLCQIRAFKRFCRKVITVDGAYLKGDFKEPY</sequence>
<reference evidence="1" key="1">
    <citation type="submission" date="2023-04" db="EMBL/GenBank/DDBJ databases">
        <authorList>
            <person name="Vijverberg K."/>
            <person name="Xiong W."/>
            <person name="Schranz E."/>
        </authorList>
    </citation>
    <scope>NUCLEOTIDE SEQUENCE</scope>
</reference>
<dbReference type="EMBL" id="OX465085">
    <property type="protein sequence ID" value="CAI9302348.1"/>
    <property type="molecule type" value="Genomic_DNA"/>
</dbReference>
<organism evidence="1 2">
    <name type="scientific">Lactuca saligna</name>
    <name type="common">Willowleaf lettuce</name>
    <dbReference type="NCBI Taxonomy" id="75948"/>
    <lineage>
        <taxon>Eukaryota</taxon>
        <taxon>Viridiplantae</taxon>
        <taxon>Streptophyta</taxon>
        <taxon>Embryophyta</taxon>
        <taxon>Tracheophyta</taxon>
        <taxon>Spermatophyta</taxon>
        <taxon>Magnoliopsida</taxon>
        <taxon>eudicotyledons</taxon>
        <taxon>Gunneridae</taxon>
        <taxon>Pentapetalae</taxon>
        <taxon>asterids</taxon>
        <taxon>campanulids</taxon>
        <taxon>Asterales</taxon>
        <taxon>Asteraceae</taxon>
        <taxon>Cichorioideae</taxon>
        <taxon>Cichorieae</taxon>
        <taxon>Lactucinae</taxon>
        <taxon>Lactuca</taxon>
    </lineage>
</organism>
<protein>
    <submittedName>
        <fullName evidence="1">Uncharacterized protein</fullName>
    </submittedName>
</protein>
<keyword evidence="2" id="KW-1185">Reference proteome</keyword>
<dbReference type="Proteomes" id="UP001177003">
    <property type="component" value="Chromosome 9"/>
</dbReference>